<dbReference type="AlphaFoldDB" id="A0A8J6JKH0"/>
<dbReference type="InterPro" id="IPR002524">
    <property type="entry name" value="Cation_efflux"/>
</dbReference>
<dbReference type="InterPro" id="IPR027470">
    <property type="entry name" value="Cation_efflux_CTD"/>
</dbReference>
<dbReference type="PANTHER" id="PTHR43840:SF15">
    <property type="entry name" value="MITOCHONDRIAL METAL TRANSPORTER 1-RELATED"/>
    <property type="match status" value="1"/>
</dbReference>
<evidence type="ECO:0000256" key="7">
    <source>
        <dbReference type="SAM" id="Phobius"/>
    </source>
</evidence>
<evidence type="ECO:0000313" key="11">
    <source>
        <dbReference type="Proteomes" id="UP000607645"/>
    </source>
</evidence>
<dbReference type="FunFam" id="1.20.1510.10:FF:000006">
    <property type="entry name" value="Divalent cation efflux transporter"/>
    <property type="match status" value="1"/>
</dbReference>
<evidence type="ECO:0000256" key="3">
    <source>
        <dbReference type="ARBA" id="ARBA00022448"/>
    </source>
</evidence>
<evidence type="ECO:0000256" key="5">
    <source>
        <dbReference type="ARBA" id="ARBA00022989"/>
    </source>
</evidence>
<dbReference type="Gene3D" id="1.20.1510.10">
    <property type="entry name" value="Cation efflux protein transmembrane domain"/>
    <property type="match status" value="1"/>
</dbReference>
<accession>A0A8J6JKH0</accession>
<feature type="transmembrane region" description="Helical" evidence="7">
    <location>
        <begin position="197"/>
        <end position="215"/>
    </location>
</feature>
<evidence type="ECO:0000256" key="1">
    <source>
        <dbReference type="ARBA" id="ARBA00004141"/>
    </source>
</evidence>
<proteinExistence type="inferred from homology"/>
<dbReference type="PANTHER" id="PTHR43840">
    <property type="entry name" value="MITOCHONDRIAL METAL TRANSPORTER 1-RELATED"/>
    <property type="match status" value="1"/>
</dbReference>
<keyword evidence="3" id="KW-0813">Transport</keyword>
<dbReference type="Pfam" id="PF16916">
    <property type="entry name" value="ZT_dimer"/>
    <property type="match status" value="1"/>
</dbReference>
<comment type="similarity">
    <text evidence="2">Belongs to the cation diffusion facilitator (CDF) transporter (TC 2.A.4) family.</text>
</comment>
<dbReference type="SUPFAM" id="SSF161111">
    <property type="entry name" value="Cation efflux protein transmembrane domain-like"/>
    <property type="match status" value="1"/>
</dbReference>
<gene>
    <name evidence="10" type="ORF">H8S62_07865</name>
</gene>
<feature type="transmembrane region" description="Helical" evidence="7">
    <location>
        <begin position="130"/>
        <end position="151"/>
    </location>
</feature>
<dbReference type="GO" id="GO:0016020">
    <property type="term" value="C:membrane"/>
    <property type="evidence" value="ECO:0007669"/>
    <property type="project" value="UniProtKB-SubCell"/>
</dbReference>
<keyword evidence="6 7" id="KW-0472">Membrane</keyword>
<feature type="domain" description="Cation efflux protein transmembrane" evidence="8">
    <location>
        <begin position="31"/>
        <end position="223"/>
    </location>
</feature>
<comment type="subcellular location">
    <subcellularLocation>
        <location evidence="1">Membrane</location>
        <topology evidence="1">Multi-pass membrane protein</topology>
    </subcellularLocation>
</comment>
<dbReference type="NCBIfam" id="TIGR01297">
    <property type="entry name" value="CDF"/>
    <property type="match status" value="1"/>
</dbReference>
<evidence type="ECO:0000259" key="8">
    <source>
        <dbReference type="Pfam" id="PF01545"/>
    </source>
</evidence>
<protein>
    <submittedName>
        <fullName evidence="10">Cation transporter</fullName>
    </submittedName>
</protein>
<feature type="domain" description="Cation efflux protein cytoplasmic" evidence="9">
    <location>
        <begin position="227"/>
        <end position="303"/>
    </location>
</feature>
<dbReference type="GO" id="GO:0008324">
    <property type="term" value="F:monoatomic cation transmembrane transporter activity"/>
    <property type="evidence" value="ECO:0007669"/>
    <property type="project" value="InterPro"/>
</dbReference>
<dbReference type="SUPFAM" id="SSF160240">
    <property type="entry name" value="Cation efflux protein cytoplasmic domain-like"/>
    <property type="match status" value="1"/>
</dbReference>
<reference evidence="10" key="1">
    <citation type="submission" date="2020-08" db="EMBL/GenBank/DDBJ databases">
        <title>Genome public.</title>
        <authorList>
            <person name="Liu C."/>
            <person name="Sun Q."/>
        </authorList>
    </citation>
    <scope>NUCLEOTIDE SEQUENCE</scope>
    <source>
        <strain evidence="10">NSJ-52</strain>
    </source>
</reference>
<organism evidence="10 11">
    <name type="scientific">Lawsonibacter faecis</name>
    <dbReference type="NCBI Taxonomy" id="2763052"/>
    <lineage>
        <taxon>Bacteria</taxon>
        <taxon>Bacillati</taxon>
        <taxon>Bacillota</taxon>
        <taxon>Clostridia</taxon>
        <taxon>Eubacteriales</taxon>
        <taxon>Oscillospiraceae</taxon>
        <taxon>Lawsonibacter</taxon>
    </lineage>
</organism>
<evidence type="ECO:0000256" key="6">
    <source>
        <dbReference type="ARBA" id="ARBA00023136"/>
    </source>
</evidence>
<dbReference type="InterPro" id="IPR036837">
    <property type="entry name" value="Cation_efflux_CTD_sf"/>
</dbReference>
<feature type="transmembrane region" description="Helical" evidence="7">
    <location>
        <begin position="25"/>
        <end position="43"/>
    </location>
</feature>
<dbReference type="EMBL" id="JACOPQ010000005">
    <property type="protein sequence ID" value="MBC5736929.1"/>
    <property type="molecule type" value="Genomic_DNA"/>
</dbReference>
<feature type="transmembrane region" description="Helical" evidence="7">
    <location>
        <begin position="97"/>
        <end position="115"/>
    </location>
</feature>
<dbReference type="Gene3D" id="3.30.70.1350">
    <property type="entry name" value="Cation efflux protein, cytoplasmic domain"/>
    <property type="match status" value="1"/>
</dbReference>
<dbReference type="InterPro" id="IPR058533">
    <property type="entry name" value="Cation_efflux_TM"/>
</dbReference>
<sequence length="391" mass="42061">MTDLLVKTFIKNCGDAQDPAVRQRYGALSGIVGIILNLLLSLGKFAAGMLTGSIAVTADAFNNLSDAGSSVVTLVGFHMAGKRADGDHPFGHGRIEYLSGLAVSAAILLVGLELAKSSIDKIIHPETVSFSWLTVGILAASILVKLWMSFFNRSLSRRIGSAAMAATATDSLSDVAATSAVLLGTLIGHFLGFNIDAWMGILVAAFILRAGWGAARDTLNPLLGQSPDPALVKDIHDTILAHPEVVGIHDLILHDYGPGRSMMSLHAEVPMDSNIMEVHDVIDAIERELREKFRIETSIHMDPIATGDETVNRTRDMVAALVKELDGAMTIHDFRMTNGPHHRNLIFDVVVPYSVKLTDDEVKAAIVSRLKAVDANCFAVIEIDRAYTEGM</sequence>
<dbReference type="Proteomes" id="UP000607645">
    <property type="component" value="Unassembled WGS sequence"/>
</dbReference>
<comment type="caution">
    <text evidence="10">The sequence shown here is derived from an EMBL/GenBank/DDBJ whole genome shotgun (WGS) entry which is preliminary data.</text>
</comment>
<name>A0A8J6JKH0_9FIRM</name>
<dbReference type="Pfam" id="PF01545">
    <property type="entry name" value="Cation_efflux"/>
    <property type="match status" value="1"/>
</dbReference>
<evidence type="ECO:0000259" key="9">
    <source>
        <dbReference type="Pfam" id="PF16916"/>
    </source>
</evidence>
<dbReference type="InterPro" id="IPR050291">
    <property type="entry name" value="CDF_Transporter"/>
</dbReference>
<keyword evidence="11" id="KW-1185">Reference proteome</keyword>
<evidence type="ECO:0000256" key="4">
    <source>
        <dbReference type="ARBA" id="ARBA00022692"/>
    </source>
</evidence>
<dbReference type="InterPro" id="IPR027469">
    <property type="entry name" value="Cation_efflux_TMD_sf"/>
</dbReference>
<dbReference type="RefSeq" id="WP_186918958.1">
    <property type="nucleotide sequence ID" value="NZ_JACOPQ010000005.1"/>
</dbReference>
<keyword evidence="4 7" id="KW-0812">Transmembrane</keyword>
<keyword evidence="5 7" id="KW-1133">Transmembrane helix</keyword>
<evidence type="ECO:0000256" key="2">
    <source>
        <dbReference type="ARBA" id="ARBA00008114"/>
    </source>
</evidence>
<evidence type="ECO:0000313" key="10">
    <source>
        <dbReference type="EMBL" id="MBC5736929.1"/>
    </source>
</evidence>